<gene>
    <name evidence="1" type="ORF">PDIGIT_LOCUS11455</name>
</gene>
<name>A0A9W4UPB3_9PLEO</name>
<evidence type="ECO:0000313" key="2">
    <source>
        <dbReference type="Proteomes" id="UP001152607"/>
    </source>
</evidence>
<protein>
    <submittedName>
        <fullName evidence="1">Uncharacterized protein</fullName>
    </submittedName>
</protein>
<organism evidence="1 2">
    <name type="scientific">Periconia digitata</name>
    <dbReference type="NCBI Taxonomy" id="1303443"/>
    <lineage>
        <taxon>Eukaryota</taxon>
        <taxon>Fungi</taxon>
        <taxon>Dikarya</taxon>
        <taxon>Ascomycota</taxon>
        <taxon>Pezizomycotina</taxon>
        <taxon>Dothideomycetes</taxon>
        <taxon>Pleosporomycetidae</taxon>
        <taxon>Pleosporales</taxon>
        <taxon>Massarineae</taxon>
        <taxon>Periconiaceae</taxon>
        <taxon>Periconia</taxon>
    </lineage>
</organism>
<sequence>MLRSLGPFVCIGAIPLGLQDCRISRTPGMGTYIFLHQGVHLVCLLQCPPRHYLVTARDGCVRQWVVANIHSDSQYDASSTRPHSRPGLGWSLIVQRQFSLVLLAENYDDAITKLSADLGGFERSSGHFFLFIVSISRDADSSWTRLQQQ</sequence>
<evidence type="ECO:0000313" key="1">
    <source>
        <dbReference type="EMBL" id="CAI6338327.1"/>
    </source>
</evidence>
<accession>A0A9W4UPB3</accession>
<dbReference type="EMBL" id="CAOQHR010000008">
    <property type="protein sequence ID" value="CAI6338327.1"/>
    <property type="molecule type" value="Genomic_DNA"/>
</dbReference>
<comment type="caution">
    <text evidence="1">The sequence shown here is derived from an EMBL/GenBank/DDBJ whole genome shotgun (WGS) entry which is preliminary data.</text>
</comment>
<dbReference type="Proteomes" id="UP001152607">
    <property type="component" value="Unassembled WGS sequence"/>
</dbReference>
<reference evidence="1" key="1">
    <citation type="submission" date="2023-01" db="EMBL/GenBank/DDBJ databases">
        <authorList>
            <person name="Van Ghelder C."/>
            <person name="Rancurel C."/>
        </authorList>
    </citation>
    <scope>NUCLEOTIDE SEQUENCE</scope>
    <source>
        <strain evidence="1">CNCM I-4278</strain>
    </source>
</reference>
<keyword evidence="2" id="KW-1185">Reference proteome</keyword>
<proteinExistence type="predicted"/>
<dbReference type="AlphaFoldDB" id="A0A9W4UPB3"/>